<keyword evidence="1" id="KW-0732">Signal</keyword>
<evidence type="ECO:0000313" key="3">
    <source>
        <dbReference type="EMBL" id="AIG56221.1"/>
    </source>
</evidence>
<dbReference type="InterPro" id="IPR000757">
    <property type="entry name" value="Beta-glucanase-like"/>
</dbReference>
<dbReference type="AlphaFoldDB" id="A0A0A7CNT9"/>
<dbReference type="EMBL" id="KM038760">
    <property type="protein sequence ID" value="AIG56221.1"/>
    <property type="molecule type" value="Genomic_DNA"/>
</dbReference>
<sequence>MVRTLLLLAASAFAAPAVKPVSDLASRFGFNATVENADNCREYYADFTNSASHPGWGDFQGHTAAGPGGFRIFNNDKGGSRIRFDWDFNAGEAVSYVAVTMRGAPDTGKNSYAILREPKCQDDLNKHNCDEIDMAEVWGWHQIVDAHSFLYNPSVSDYDYASPTPVFTVTSNANNQQHTYGLELRRGGKYWMRFNNQDVGGGWTQGPYAHSMKLYLGIWDCSTDFGGVCGPYFNQESWMEVKSVWIKQCW</sequence>
<evidence type="ECO:0000256" key="1">
    <source>
        <dbReference type="SAM" id="SignalP"/>
    </source>
</evidence>
<accession>A0A0A7CNT9</accession>
<dbReference type="PROSITE" id="PS51762">
    <property type="entry name" value="GH16_2"/>
    <property type="match status" value="1"/>
</dbReference>
<reference evidence="3" key="1">
    <citation type="journal article" date="2014" name="Genome Biol. Evol.">
        <title>The secreted proteins of Achlya hypogyna and Thraustotheca clavata identify the ancestral oomycete secretome and reveal gene acquisitions by horizontal gene transfer.</title>
        <authorList>
            <person name="Misner I."/>
            <person name="Blouin N."/>
            <person name="Leonard G."/>
            <person name="Richards T.A."/>
            <person name="Lane C.E."/>
        </authorList>
    </citation>
    <scope>NUCLEOTIDE SEQUENCE</scope>
    <source>
        <strain evidence="3">ATCC 48635</strain>
    </source>
</reference>
<dbReference type="InterPro" id="IPR013320">
    <property type="entry name" value="ConA-like_dom_sf"/>
</dbReference>
<dbReference type="GO" id="GO:0005975">
    <property type="term" value="P:carbohydrate metabolic process"/>
    <property type="evidence" value="ECO:0007669"/>
    <property type="project" value="InterPro"/>
</dbReference>
<dbReference type="GO" id="GO:0004553">
    <property type="term" value="F:hydrolase activity, hydrolyzing O-glycosyl compounds"/>
    <property type="evidence" value="ECO:0007669"/>
    <property type="project" value="InterPro"/>
</dbReference>
<feature type="domain" description="GH16" evidence="2">
    <location>
        <begin position="11"/>
        <end position="250"/>
    </location>
</feature>
<feature type="chain" id="PRO_5002026875" evidence="1">
    <location>
        <begin position="21"/>
        <end position="250"/>
    </location>
</feature>
<feature type="signal peptide" evidence="1">
    <location>
        <begin position="1"/>
        <end position="20"/>
    </location>
</feature>
<evidence type="ECO:0000259" key="2">
    <source>
        <dbReference type="PROSITE" id="PS51762"/>
    </source>
</evidence>
<protein>
    <submittedName>
        <fullName evidence="3">Secreted protein</fullName>
    </submittedName>
</protein>
<organism evidence="3">
    <name type="scientific">Achlya hypogyna</name>
    <name type="common">Oomycete</name>
    <name type="synonym">Protoachlya hypogyna</name>
    <dbReference type="NCBI Taxonomy" id="1202772"/>
    <lineage>
        <taxon>Eukaryota</taxon>
        <taxon>Sar</taxon>
        <taxon>Stramenopiles</taxon>
        <taxon>Oomycota</taxon>
        <taxon>Saprolegniomycetes</taxon>
        <taxon>Saprolegniales</taxon>
        <taxon>Achlyaceae</taxon>
        <taxon>Achlya</taxon>
    </lineage>
</organism>
<dbReference type="SUPFAM" id="SSF49899">
    <property type="entry name" value="Concanavalin A-like lectins/glucanases"/>
    <property type="match status" value="1"/>
</dbReference>
<proteinExistence type="predicted"/>
<name>A0A0A7CNT9_ACHHY</name>